<feature type="region of interest" description="Disordered" evidence="1">
    <location>
        <begin position="393"/>
        <end position="469"/>
    </location>
</feature>
<comment type="caution">
    <text evidence="4">The sequence shown here is derived from an EMBL/GenBank/DDBJ whole genome shotgun (WGS) entry which is preliminary data.</text>
</comment>
<evidence type="ECO:0000313" key="4">
    <source>
        <dbReference type="EMBL" id="MFB9468250.1"/>
    </source>
</evidence>
<keyword evidence="2" id="KW-0812">Transmembrane</keyword>
<dbReference type="EMBL" id="JBHMCF010000003">
    <property type="protein sequence ID" value="MFB9468250.1"/>
    <property type="molecule type" value="Genomic_DNA"/>
</dbReference>
<dbReference type="InterPro" id="IPR051224">
    <property type="entry name" value="NiCoT_RcnA"/>
</dbReference>
<name>A0ABV5NDB5_9ACTN</name>
<evidence type="ECO:0000256" key="2">
    <source>
        <dbReference type="SAM" id="Phobius"/>
    </source>
</evidence>
<feature type="transmembrane region" description="Helical" evidence="2">
    <location>
        <begin position="334"/>
        <end position="361"/>
    </location>
</feature>
<dbReference type="RefSeq" id="WP_379482499.1">
    <property type="nucleotide sequence ID" value="NZ_JBHMCF010000003.1"/>
</dbReference>
<feature type="transmembrane region" description="Helical" evidence="2">
    <location>
        <begin position="472"/>
        <end position="495"/>
    </location>
</feature>
<feature type="transmembrane region" description="Helical" evidence="2">
    <location>
        <begin position="290"/>
        <end position="313"/>
    </location>
</feature>
<feature type="transmembrane region" description="Helical" evidence="2">
    <location>
        <begin position="501"/>
        <end position="526"/>
    </location>
</feature>
<evidence type="ECO:0000256" key="3">
    <source>
        <dbReference type="SAM" id="SignalP"/>
    </source>
</evidence>
<sequence>MRRALLLTVTALLSLGLSLGPALLSVNTAAAQASAPQVGVVAHPLGRFTVNRYNGLRVTPSHVRNLAVVDLAELPTVQAEPEVSAAGPAYAARRCAALAAAQRLQVAGRVVPWRVESAAFAYAPGEGGLRTSRLSCRLVAEVRPSGAVTFTDGFEQDRLGWREITATGDGVRLTASSVPATSISQELRTYPDDLLTTPLDQRTATLTVSPATDPPPSSDTTPPGGEGTETTATPPDSRKAEPGDTPPGNTEAEPGGALPGGLGAEIGGPIGDALAALDRTLTALIGSDTLTVPLGLLAVGLAIVLGAGHALIPGHGKTIMAAYLAGRRGRPRDALVVGAAVTATHTAGVLMVGLLLTVFTALAGETVLGWLGVASGALIALIGLRLLRTARHHPEDHPNHTHAIAHSPTSAHGHGHGRGDEDGYGDGDGDAYEHRDGHAGAQGNQEHPHSHSHSHDHGHGHGHGHGGRRGGLVGLGVAGGLVPSPSALIVLLGAIALGRTWFGVALVTAYGLGMAATLTVTGLLLVKLVDRLERRAAKGRRLAARLSGLAPMGTAAMVIVLGTGLALRSVAAL</sequence>
<keyword evidence="2" id="KW-0472">Membrane</keyword>
<dbReference type="Proteomes" id="UP001589568">
    <property type="component" value="Unassembled WGS sequence"/>
</dbReference>
<gene>
    <name evidence="4" type="ORF">ACFFR3_01955</name>
</gene>
<protein>
    <submittedName>
        <fullName evidence="4">Nickel/cobalt transporter</fullName>
    </submittedName>
</protein>
<reference evidence="4 5" key="1">
    <citation type="submission" date="2024-09" db="EMBL/GenBank/DDBJ databases">
        <authorList>
            <person name="Sun Q."/>
            <person name="Mori K."/>
        </authorList>
    </citation>
    <scope>NUCLEOTIDE SEQUENCE [LARGE SCALE GENOMIC DNA]</scope>
    <source>
        <strain evidence="4 5">JCM 3324</strain>
    </source>
</reference>
<feature type="region of interest" description="Disordered" evidence="1">
    <location>
        <begin position="206"/>
        <end position="264"/>
    </location>
</feature>
<evidence type="ECO:0000313" key="5">
    <source>
        <dbReference type="Proteomes" id="UP001589568"/>
    </source>
</evidence>
<evidence type="ECO:0000256" key="1">
    <source>
        <dbReference type="SAM" id="MobiDB-lite"/>
    </source>
</evidence>
<feature type="transmembrane region" description="Helical" evidence="2">
    <location>
        <begin position="367"/>
        <end position="387"/>
    </location>
</feature>
<keyword evidence="5" id="KW-1185">Reference proteome</keyword>
<keyword evidence="2" id="KW-1133">Transmembrane helix</keyword>
<feature type="compositionally biased region" description="Low complexity" evidence="1">
    <location>
        <begin position="218"/>
        <end position="235"/>
    </location>
</feature>
<feature type="transmembrane region" description="Helical" evidence="2">
    <location>
        <begin position="546"/>
        <end position="567"/>
    </location>
</feature>
<keyword evidence="3" id="KW-0732">Signal</keyword>
<feature type="compositionally biased region" description="Basic and acidic residues" evidence="1">
    <location>
        <begin position="446"/>
        <end position="459"/>
    </location>
</feature>
<feature type="signal peptide" evidence="3">
    <location>
        <begin position="1"/>
        <end position="24"/>
    </location>
</feature>
<dbReference type="PANTHER" id="PTHR40659:SF1">
    <property type="entry name" value="NICKEL_COBALT EFFLUX SYSTEM RCNA"/>
    <property type="match status" value="1"/>
</dbReference>
<feature type="chain" id="PRO_5046358366" evidence="3">
    <location>
        <begin position="25"/>
        <end position="573"/>
    </location>
</feature>
<dbReference type="PANTHER" id="PTHR40659">
    <property type="entry name" value="NICKEL/COBALT EFFLUX SYSTEM RCNA"/>
    <property type="match status" value="1"/>
</dbReference>
<accession>A0ABV5NDB5</accession>
<proteinExistence type="predicted"/>
<organism evidence="4 5">
    <name type="scientific">Nonomuraea salmonea</name>
    <dbReference type="NCBI Taxonomy" id="46181"/>
    <lineage>
        <taxon>Bacteria</taxon>
        <taxon>Bacillati</taxon>
        <taxon>Actinomycetota</taxon>
        <taxon>Actinomycetes</taxon>
        <taxon>Streptosporangiales</taxon>
        <taxon>Streptosporangiaceae</taxon>
        <taxon>Nonomuraea</taxon>
    </lineage>
</organism>